<dbReference type="Proteomes" id="UP001501074">
    <property type="component" value="Unassembled WGS sequence"/>
</dbReference>
<dbReference type="Gene3D" id="3.20.20.450">
    <property type="entry name" value="EAL domain"/>
    <property type="match status" value="1"/>
</dbReference>
<feature type="region of interest" description="Disordered" evidence="1">
    <location>
        <begin position="732"/>
        <end position="779"/>
    </location>
</feature>
<dbReference type="Pfam" id="PF00563">
    <property type="entry name" value="EAL"/>
    <property type="match status" value="1"/>
</dbReference>
<protein>
    <submittedName>
        <fullName evidence="4">Uncharacterized protein</fullName>
    </submittedName>
</protein>
<dbReference type="CDD" id="cd01949">
    <property type="entry name" value="GGDEF"/>
    <property type="match status" value="1"/>
</dbReference>
<dbReference type="InterPro" id="IPR000160">
    <property type="entry name" value="GGDEF_dom"/>
</dbReference>
<dbReference type="InterPro" id="IPR003018">
    <property type="entry name" value="GAF"/>
</dbReference>
<accession>A0ABP6ZDW3</accession>
<feature type="compositionally biased region" description="Low complexity" evidence="1">
    <location>
        <begin position="638"/>
        <end position="650"/>
    </location>
</feature>
<dbReference type="SMART" id="SM00065">
    <property type="entry name" value="GAF"/>
    <property type="match status" value="1"/>
</dbReference>
<dbReference type="InterPro" id="IPR035919">
    <property type="entry name" value="EAL_sf"/>
</dbReference>
<dbReference type="Gene3D" id="3.30.450.20">
    <property type="entry name" value="PAS domain"/>
    <property type="match status" value="2"/>
</dbReference>
<reference evidence="5" key="1">
    <citation type="journal article" date="2019" name="Int. J. Syst. Evol. Microbiol.">
        <title>The Global Catalogue of Microorganisms (GCM) 10K type strain sequencing project: providing services to taxonomists for standard genome sequencing and annotation.</title>
        <authorList>
            <consortium name="The Broad Institute Genomics Platform"/>
            <consortium name="The Broad Institute Genome Sequencing Center for Infectious Disease"/>
            <person name="Wu L."/>
            <person name="Ma J."/>
        </authorList>
    </citation>
    <scope>NUCLEOTIDE SEQUENCE [LARGE SCALE GENOMIC DNA]</scope>
    <source>
        <strain evidence="5">JCM 16902</strain>
    </source>
</reference>
<dbReference type="InterPro" id="IPR043128">
    <property type="entry name" value="Rev_trsase/Diguanyl_cyclase"/>
</dbReference>
<dbReference type="PROSITE" id="PS50887">
    <property type="entry name" value="GGDEF"/>
    <property type="match status" value="1"/>
</dbReference>
<organism evidence="4 5">
    <name type="scientific">Kineosporia mesophila</name>
    <dbReference type="NCBI Taxonomy" id="566012"/>
    <lineage>
        <taxon>Bacteria</taxon>
        <taxon>Bacillati</taxon>
        <taxon>Actinomycetota</taxon>
        <taxon>Actinomycetes</taxon>
        <taxon>Kineosporiales</taxon>
        <taxon>Kineosporiaceae</taxon>
        <taxon>Kineosporia</taxon>
    </lineage>
</organism>
<dbReference type="InterPro" id="IPR001633">
    <property type="entry name" value="EAL_dom"/>
</dbReference>
<feature type="domain" description="EAL" evidence="2">
    <location>
        <begin position="1211"/>
        <end position="1480"/>
    </location>
</feature>
<dbReference type="SUPFAM" id="SSF55073">
    <property type="entry name" value="Nucleotide cyclase"/>
    <property type="match status" value="1"/>
</dbReference>
<feature type="region of interest" description="Disordered" evidence="1">
    <location>
        <begin position="638"/>
        <end position="660"/>
    </location>
</feature>
<dbReference type="Pfam" id="PF08447">
    <property type="entry name" value="PAS_3"/>
    <property type="match status" value="1"/>
</dbReference>
<dbReference type="SMART" id="SM00267">
    <property type="entry name" value="GGDEF"/>
    <property type="match status" value="1"/>
</dbReference>
<dbReference type="InterPro" id="IPR052155">
    <property type="entry name" value="Biofilm_reg_signaling"/>
</dbReference>
<dbReference type="CDD" id="cd00130">
    <property type="entry name" value="PAS"/>
    <property type="match status" value="1"/>
</dbReference>
<evidence type="ECO:0000313" key="5">
    <source>
        <dbReference type="Proteomes" id="UP001501074"/>
    </source>
</evidence>
<feature type="compositionally biased region" description="Basic and acidic residues" evidence="1">
    <location>
        <begin position="506"/>
        <end position="518"/>
    </location>
</feature>
<sequence>MGDEPLAGPGADLPGLGSGLPGVDRPHATTGSGPAGRTFPAAEWSSDIEASRVDGFADPEPSSADELPVVEDAVTLDAALHRIADAGPTSAEVLEELVRDAGLLMDAPTRIASVVDDRLIWTAAYGDDSVELGSEVLLENTACGAAWGTALIQHVAAIDPESDSATGGSELNTGCCGSAAAVLAVPLLRAAPAGSGRHASVTREVLAVLAFTADRPGWFTDEDIEATADLAEVAGERIATLEEEDESPVARRAAESETAGPRTRLESWLADRQQAGAAVGRPSGAAVPEPADEGFDRWFTPNVPVASYETENPAASAVFVALAAAEEPAPERPVPSPDGRPEYQHDPFGLFTPQPREYQAEFTSDPVADQNAERDQVSALDQFFGPTAFEREDAPGRSVPTAGTFDWSDGQSLDEALNPEDEDEAPAGSTLGESAGSATEITPSGALEVMSGPMGERRARRERDRAARVDDEEFIGQSEAGCPVGAAWPAEGADRRVAESVQPVDVGRHDAPEAERPVVSESQSESQEQSSIGQWVEAPRRSMARRAAEGRQQRESQQSSGTGQQSDTGSWMSADGQSEAGQQVEPDAAATGSVSRVGQTGSFSPVAQASSSDYLTSTGTGQFEAVGIDTGSLVAETTETTEFTETGTEALEAEDDEAPDEIWVRDQALDLDTGTAGNGEPGWAGQNTGRNIAPTAMHARLAEMRGTPRVVNRVNGSPELRQDLGLELLTPPHGSQIPATTGGRANGPAFFGGSLPVDDRRVPGARNRGERPPSGSALSISMPSADSMGLWQWDAVTNAVAWSSPVARLLGMPADVELDLGTIRSVLAGADRGRFDVAVQAIVSGRGVAGALRLRTRDGQAKHAYAWSEVRRDDEGNLLGAWGGVVDITAFERDADVLRSGLAGLRAAQELAGLATWEWRPETAELIWSDEMYRLVGVPAENFDPDLDRWQAFVHPDDLDRARRVDVDLDPQGSEDECVETFRLIGTGGEIRHVQSWATPGRAPDGTITAVYGATIDVTRQVRDRIELERVAATDPVTGLGNRASYERRLQLLLRATGPTPGAAENALSVVLLDLDRFKVVNDSLGHETGDRLLIEVARRLVAVVPDGSLIARMSGDEFVVVVPAGWSQARVVGLAQTMLEALRAPYVLPGSGEVLICPGSAGIASNRGRPGSTGADLLREADIALHQAKDAGRDGYAVFDEALREGVRERRRTEQRLRMALADRGLMLEYQPIINLSTNRIIGAEALVRLQDPQGGEQLLEPGKFLDIAEKTGLIVDVDTWVINEVIAQLRSWSENAEDLRAADARIGDQTGRGQVTPPWLAINLSARSTEHPGLAFHLIDAVRRGDFGPEKLKVELTEQAFANVDPAVDSALKELISAGIGVGIDDFGSGRSGLAGLQRYSFDFMKIDRSFVTPVGEDSRADAVVTAIVDLAHAHGMRVIAEGVESGRQARRLREIGCDYAQGYHFGRPGDVSRIIRG</sequence>
<evidence type="ECO:0000256" key="1">
    <source>
        <dbReference type="SAM" id="MobiDB-lite"/>
    </source>
</evidence>
<feature type="region of interest" description="Disordered" evidence="1">
    <location>
        <begin position="240"/>
        <end position="295"/>
    </location>
</feature>
<feature type="compositionally biased region" description="Polar residues" evidence="1">
    <location>
        <begin position="592"/>
        <end position="616"/>
    </location>
</feature>
<dbReference type="InterPro" id="IPR035965">
    <property type="entry name" value="PAS-like_dom_sf"/>
</dbReference>
<dbReference type="PANTHER" id="PTHR44757:SF2">
    <property type="entry name" value="BIOFILM ARCHITECTURE MAINTENANCE PROTEIN MBAA"/>
    <property type="match status" value="1"/>
</dbReference>
<dbReference type="SUPFAM" id="SSF55785">
    <property type="entry name" value="PYP-like sensor domain (PAS domain)"/>
    <property type="match status" value="2"/>
</dbReference>
<dbReference type="InterPro" id="IPR029787">
    <property type="entry name" value="Nucleotide_cyclase"/>
</dbReference>
<gene>
    <name evidence="4" type="ORF">GCM10022223_21670</name>
</gene>
<dbReference type="Gene3D" id="3.30.70.270">
    <property type="match status" value="1"/>
</dbReference>
<dbReference type="InterPro" id="IPR029016">
    <property type="entry name" value="GAF-like_dom_sf"/>
</dbReference>
<dbReference type="SMART" id="SM00052">
    <property type="entry name" value="EAL"/>
    <property type="match status" value="1"/>
</dbReference>
<feature type="compositionally biased region" description="Low complexity" evidence="1">
    <location>
        <begin position="555"/>
        <end position="570"/>
    </location>
</feature>
<feature type="compositionally biased region" description="Basic and acidic residues" evidence="1">
    <location>
        <begin position="757"/>
        <end position="771"/>
    </location>
</feature>
<feature type="domain" description="GGDEF" evidence="3">
    <location>
        <begin position="1066"/>
        <end position="1202"/>
    </location>
</feature>
<dbReference type="CDD" id="cd01948">
    <property type="entry name" value="EAL"/>
    <property type="match status" value="1"/>
</dbReference>
<dbReference type="SUPFAM" id="SSF141868">
    <property type="entry name" value="EAL domain-like"/>
    <property type="match status" value="1"/>
</dbReference>
<dbReference type="InterPro" id="IPR013655">
    <property type="entry name" value="PAS_fold_3"/>
</dbReference>
<dbReference type="InterPro" id="IPR000014">
    <property type="entry name" value="PAS"/>
</dbReference>
<evidence type="ECO:0000313" key="4">
    <source>
        <dbReference type="EMBL" id="GAA3605573.1"/>
    </source>
</evidence>
<feature type="compositionally biased region" description="Low complexity" evidence="1">
    <location>
        <begin position="1"/>
        <end position="15"/>
    </location>
</feature>
<evidence type="ECO:0000259" key="2">
    <source>
        <dbReference type="PROSITE" id="PS50883"/>
    </source>
</evidence>
<proteinExistence type="predicted"/>
<name>A0ABP6ZDW3_9ACTN</name>
<feature type="compositionally biased region" description="Basic and acidic residues" evidence="1">
    <location>
        <begin position="455"/>
        <end position="469"/>
    </location>
</feature>
<feature type="region of interest" description="Disordered" evidence="1">
    <location>
        <begin position="389"/>
        <end position="616"/>
    </location>
</feature>
<feature type="compositionally biased region" description="Acidic residues" evidence="1">
    <location>
        <begin position="651"/>
        <end position="660"/>
    </location>
</feature>
<dbReference type="PANTHER" id="PTHR44757">
    <property type="entry name" value="DIGUANYLATE CYCLASE DGCP"/>
    <property type="match status" value="1"/>
</dbReference>
<feature type="region of interest" description="Disordered" evidence="1">
    <location>
        <begin position="1"/>
        <end position="44"/>
    </location>
</feature>
<dbReference type="PROSITE" id="PS50883">
    <property type="entry name" value="EAL"/>
    <property type="match status" value="1"/>
</dbReference>
<comment type="caution">
    <text evidence="4">The sequence shown here is derived from an EMBL/GenBank/DDBJ whole genome shotgun (WGS) entry which is preliminary data.</text>
</comment>
<dbReference type="EMBL" id="BAAAZO010000003">
    <property type="protein sequence ID" value="GAA3605573.1"/>
    <property type="molecule type" value="Genomic_DNA"/>
</dbReference>
<evidence type="ECO:0000259" key="3">
    <source>
        <dbReference type="PROSITE" id="PS50887"/>
    </source>
</evidence>
<feature type="compositionally biased region" description="Low complexity" evidence="1">
    <location>
        <begin position="520"/>
        <end position="531"/>
    </location>
</feature>
<dbReference type="NCBIfam" id="TIGR00254">
    <property type="entry name" value="GGDEF"/>
    <property type="match status" value="1"/>
</dbReference>
<dbReference type="Gene3D" id="3.30.450.40">
    <property type="match status" value="1"/>
</dbReference>
<keyword evidence="5" id="KW-1185">Reference proteome</keyword>
<dbReference type="Pfam" id="PF00990">
    <property type="entry name" value="GGDEF"/>
    <property type="match status" value="1"/>
</dbReference>